<evidence type="ECO:0000256" key="2">
    <source>
        <dbReference type="ARBA" id="ARBA00023125"/>
    </source>
</evidence>
<keyword evidence="2" id="KW-0238">DNA-binding</keyword>
<proteinExistence type="predicted"/>
<dbReference type="InterPro" id="IPR036390">
    <property type="entry name" value="WH_DNA-bd_sf"/>
</dbReference>
<keyword evidence="3" id="KW-0804">Transcription</keyword>
<evidence type="ECO:0000313" key="6">
    <source>
        <dbReference type="Proteomes" id="UP001597387"/>
    </source>
</evidence>
<evidence type="ECO:0000259" key="4">
    <source>
        <dbReference type="PROSITE" id="PS50949"/>
    </source>
</evidence>
<dbReference type="PANTHER" id="PTHR38445">
    <property type="entry name" value="HTH-TYPE TRANSCRIPTIONAL REPRESSOR YTRA"/>
    <property type="match status" value="1"/>
</dbReference>
<dbReference type="RefSeq" id="WP_255903710.1">
    <property type="nucleotide sequence ID" value="NZ_JAFMZO010000003.1"/>
</dbReference>
<keyword evidence="6" id="KW-1185">Reference proteome</keyword>
<dbReference type="SUPFAM" id="SSF46785">
    <property type="entry name" value="Winged helix' DNA-binding domain"/>
    <property type="match status" value="1"/>
</dbReference>
<dbReference type="Gene3D" id="1.10.10.10">
    <property type="entry name" value="Winged helix-like DNA-binding domain superfamily/Winged helix DNA-binding domain"/>
    <property type="match status" value="1"/>
</dbReference>
<dbReference type="EMBL" id="JBHUHZ010000001">
    <property type="protein sequence ID" value="MFD2162389.1"/>
    <property type="molecule type" value="Genomic_DNA"/>
</dbReference>
<organism evidence="5 6">
    <name type="scientific">Paradesertivirga mongoliensis</name>
    <dbReference type="NCBI Taxonomy" id="2100740"/>
    <lineage>
        <taxon>Bacteria</taxon>
        <taxon>Pseudomonadati</taxon>
        <taxon>Bacteroidota</taxon>
        <taxon>Sphingobacteriia</taxon>
        <taxon>Sphingobacteriales</taxon>
        <taxon>Sphingobacteriaceae</taxon>
        <taxon>Paradesertivirga</taxon>
    </lineage>
</organism>
<comment type="caution">
    <text evidence="5">The sequence shown here is derived from an EMBL/GenBank/DDBJ whole genome shotgun (WGS) entry which is preliminary data.</text>
</comment>
<sequence length="87" mass="10127">MRIYSNEMVKFSLKVNSTSAVPLYLQVKKLMKKCILDERFEKGGRLPPIRRLSKESLLAPVTIEKAYRLLEKDGYVMRKKGDGYFVL</sequence>
<dbReference type="Proteomes" id="UP001597387">
    <property type="component" value="Unassembled WGS sequence"/>
</dbReference>
<dbReference type="InterPro" id="IPR000524">
    <property type="entry name" value="Tscrpt_reg_HTH_GntR"/>
</dbReference>
<gene>
    <name evidence="5" type="ORF">ACFSJU_08285</name>
</gene>
<keyword evidence="1" id="KW-0805">Transcription regulation</keyword>
<reference evidence="6" key="1">
    <citation type="journal article" date="2019" name="Int. J. Syst. Evol. Microbiol.">
        <title>The Global Catalogue of Microorganisms (GCM) 10K type strain sequencing project: providing services to taxonomists for standard genome sequencing and annotation.</title>
        <authorList>
            <consortium name="The Broad Institute Genomics Platform"/>
            <consortium name="The Broad Institute Genome Sequencing Center for Infectious Disease"/>
            <person name="Wu L."/>
            <person name="Ma J."/>
        </authorList>
    </citation>
    <scope>NUCLEOTIDE SEQUENCE [LARGE SCALE GENOMIC DNA]</scope>
    <source>
        <strain evidence="6">KCTC 42217</strain>
    </source>
</reference>
<dbReference type="InterPro" id="IPR036388">
    <property type="entry name" value="WH-like_DNA-bd_sf"/>
</dbReference>
<dbReference type="SMART" id="SM00345">
    <property type="entry name" value="HTH_GNTR"/>
    <property type="match status" value="1"/>
</dbReference>
<dbReference type="CDD" id="cd07377">
    <property type="entry name" value="WHTH_GntR"/>
    <property type="match status" value="1"/>
</dbReference>
<evidence type="ECO:0000313" key="5">
    <source>
        <dbReference type="EMBL" id="MFD2162389.1"/>
    </source>
</evidence>
<name>A0ABW4ZKI2_9SPHI</name>
<protein>
    <submittedName>
        <fullName evidence="5">GntR family transcriptional regulator</fullName>
    </submittedName>
</protein>
<feature type="domain" description="HTH gntR-type" evidence="4">
    <location>
        <begin position="21"/>
        <end position="87"/>
    </location>
</feature>
<dbReference type="PROSITE" id="PS50949">
    <property type="entry name" value="HTH_GNTR"/>
    <property type="match status" value="1"/>
</dbReference>
<dbReference type="PANTHER" id="PTHR38445:SF9">
    <property type="entry name" value="HTH-TYPE TRANSCRIPTIONAL REPRESSOR YTRA"/>
    <property type="match status" value="1"/>
</dbReference>
<evidence type="ECO:0000256" key="3">
    <source>
        <dbReference type="ARBA" id="ARBA00023163"/>
    </source>
</evidence>
<accession>A0ABW4ZKI2</accession>
<dbReference type="Pfam" id="PF00392">
    <property type="entry name" value="GntR"/>
    <property type="match status" value="1"/>
</dbReference>
<evidence type="ECO:0000256" key="1">
    <source>
        <dbReference type="ARBA" id="ARBA00023015"/>
    </source>
</evidence>